<organism evidence="2 3">
    <name type="scientific">Penicillium salamii</name>
    <dbReference type="NCBI Taxonomy" id="1612424"/>
    <lineage>
        <taxon>Eukaryota</taxon>
        <taxon>Fungi</taxon>
        <taxon>Dikarya</taxon>
        <taxon>Ascomycota</taxon>
        <taxon>Pezizomycotina</taxon>
        <taxon>Eurotiomycetes</taxon>
        <taxon>Eurotiomycetidae</taxon>
        <taxon>Eurotiales</taxon>
        <taxon>Aspergillaceae</taxon>
        <taxon>Penicillium</taxon>
    </lineage>
</organism>
<reference evidence="2" key="1">
    <citation type="submission" date="2021-07" db="EMBL/GenBank/DDBJ databases">
        <authorList>
            <person name="Branca A.L. A."/>
        </authorList>
    </citation>
    <scope>NUCLEOTIDE SEQUENCE</scope>
</reference>
<sequence>MKWESLCSGLLLTGVVSAIDYGTFQDPANNARLKFRYWLPDASVDIDTVQRDIKAAGALGAGAVEFVPLYNYGASLAAPPKGADWATYGFGTPAFNKVFKASLQAAKDAGMRMDFALGPSAAQGVPSVVTDPGLHWDLTHFHVSLPSNGSYSGRIPGWGSGELVALVSARSTSSSRIMNPASSLFSTPANKATRLTIETDSLTDHTDKVKLDGTVSLSLINGSKHGGHHLFAYYQYQDLAKNLDIETNTTGTIFDNGSYTVDHYSPRGAETVKNFWETHILNDTEIVSLLHDVGTYGWEDSLEIKSNISWSPSIPERFEKLNGYRLQKYLPLLQYGNNNPGVQPSYPGKLKCVANDDHRGEGFVNDFRAALAAGYGEYLDTLTSWLQGLGLGYSAQVSYNLPMDMQTNIDRVDAPECESLAFNDNIDGYRQFSGAANVAQKPVISNEMGADMQKALALPLSELLGQINIAFAGGVNQVVLHGQTFTGDYLESTWPGYLSFFLLFSESYMDKQPAWELGMPDMINYVNRNQYILHKGQPRTDVAFFNKVSYTDPQLNTLYTDDDLIDNGFTYTYLNPTNLELSQAYVSDGILAPEAPAYQALVVTSQDNMTLEAVSKVQEFANSGLPVVLNGGMPGYYPTGNASERDAVATALQKLKSSENVHTSTKGGLASKLKALGIRPRVEVSTPSNATWYPVMRTENSTDYVFVFSKGSAAQGYLRVNSTKTPYSLNSWTGERTALLNYEVHEGYTSIPVMLARNQTTAFAFSNDWETEAPTPVSHAVHVSSGVIGYNFTTQKDLVVHVATSANPGNQSLKLSNGKRYNISPNTEVSSFDLRDWNLIAEHWEAPQNMSDATVIADKRNSTHHLTSLVSWLDIPGLHNASGVGYYSSHFAWPPKSVKNTGSIDGAYLALPQISHGLKLFVNGQAMHALDFADPMIDIGPFLHNGSNQITAVVPTLMWNYIRSIYDELEISGSKPLLTPLPGNVDTGFIGNVKVIPYTAHHISL</sequence>
<evidence type="ECO:0000313" key="3">
    <source>
        <dbReference type="Proteomes" id="UP001152649"/>
    </source>
</evidence>
<evidence type="ECO:0000313" key="2">
    <source>
        <dbReference type="EMBL" id="CAG8376818.1"/>
    </source>
</evidence>
<name>A0A9W4J642_9EURO</name>
<accession>A0A9W4J642</accession>
<comment type="caution">
    <text evidence="2">The sequence shown here is derived from an EMBL/GenBank/DDBJ whole genome shotgun (WGS) entry which is preliminary data.</text>
</comment>
<proteinExistence type="predicted"/>
<keyword evidence="1" id="KW-0732">Signal</keyword>
<dbReference type="Pfam" id="PF17132">
    <property type="entry name" value="Glyco_hydro_106"/>
    <property type="match status" value="1"/>
</dbReference>
<dbReference type="Proteomes" id="UP001152649">
    <property type="component" value="Unassembled WGS sequence"/>
</dbReference>
<protein>
    <recommendedName>
        <fullName evidence="4">Secreted protein</fullName>
    </recommendedName>
</protein>
<evidence type="ECO:0008006" key="4">
    <source>
        <dbReference type="Google" id="ProtNLM"/>
    </source>
</evidence>
<dbReference type="AlphaFoldDB" id="A0A9W4J642"/>
<gene>
    <name evidence="2" type="ORF">PSALAMII_LOCUS5329</name>
</gene>
<dbReference type="PANTHER" id="PTHR36848:SF2">
    <property type="entry name" value="SECRETED PROTEIN"/>
    <property type="match status" value="1"/>
</dbReference>
<dbReference type="PANTHER" id="PTHR36848">
    <property type="entry name" value="DNA-BINDING PROTEIN (PUTATIVE SECRETED PROTEIN)-RELATED"/>
    <property type="match status" value="1"/>
</dbReference>
<dbReference type="InterPro" id="IPR053161">
    <property type="entry name" value="Ulvan_degrading_GH"/>
</dbReference>
<dbReference type="EMBL" id="CAJVPG010000222">
    <property type="protein sequence ID" value="CAG8376818.1"/>
    <property type="molecule type" value="Genomic_DNA"/>
</dbReference>
<dbReference type="OrthoDB" id="2588159at2759"/>
<evidence type="ECO:0000256" key="1">
    <source>
        <dbReference type="SAM" id="SignalP"/>
    </source>
</evidence>
<feature type="chain" id="PRO_5040879053" description="Secreted protein" evidence="1">
    <location>
        <begin position="19"/>
        <end position="1005"/>
    </location>
</feature>
<feature type="signal peptide" evidence="1">
    <location>
        <begin position="1"/>
        <end position="18"/>
    </location>
</feature>
<keyword evidence="3" id="KW-1185">Reference proteome</keyword>